<feature type="region of interest" description="Disordered" evidence="1">
    <location>
        <begin position="54"/>
        <end position="109"/>
    </location>
</feature>
<organism evidence="2 3">
    <name type="scientific">Ascobolus immersus RN42</name>
    <dbReference type="NCBI Taxonomy" id="1160509"/>
    <lineage>
        <taxon>Eukaryota</taxon>
        <taxon>Fungi</taxon>
        <taxon>Dikarya</taxon>
        <taxon>Ascomycota</taxon>
        <taxon>Pezizomycotina</taxon>
        <taxon>Pezizomycetes</taxon>
        <taxon>Pezizales</taxon>
        <taxon>Ascobolaceae</taxon>
        <taxon>Ascobolus</taxon>
    </lineage>
</organism>
<sequence>MQYTYDQLRQLHKSKTTPQLPKRSDVLRTTTSILHTFIINVHVQKKDYTVQSVAKPPRRHEIEFKPCPMKTYEQSPARKKHARQSARQRHAEQDNTSSSKSALRPSPSYDILHTGTMSFVSESTSIFKNLRKQVKIRADPIYEDDTSKLQLEEKNKENQEVLRPHERSG</sequence>
<dbReference type="AlphaFoldDB" id="A0A3N4HS55"/>
<proteinExistence type="predicted"/>
<keyword evidence="3" id="KW-1185">Reference proteome</keyword>
<gene>
    <name evidence="2" type="ORF">BJ508DRAFT_312721</name>
</gene>
<name>A0A3N4HS55_ASCIM</name>
<evidence type="ECO:0000313" key="3">
    <source>
        <dbReference type="Proteomes" id="UP000275078"/>
    </source>
</evidence>
<accession>A0A3N4HS55</accession>
<evidence type="ECO:0000256" key="1">
    <source>
        <dbReference type="SAM" id="MobiDB-lite"/>
    </source>
</evidence>
<feature type="compositionally biased region" description="Low complexity" evidence="1">
    <location>
        <begin position="97"/>
        <end position="108"/>
    </location>
</feature>
<evidence type="ECO:0000313" key="2">
    <source>
        <dbReference type="EMBL" id="RPA74620.1"/>
    </source>
</evidence>
<feature type="compositionally biased region" description="Basic residues" evidence="1">
    <location>
        <begin position="77"/>
        <end position="88"/>
    </location>
</feature>
<reference evidence="2 3" key="1">
    <citation type="journal article" date="2018" name="Nat. Ecol. Evol.">
        <title>Pezizomycetes genomes reveal the molecular basis of ectomycorrhizal truffle lifestyle.</title>
        <authorList>
            <person name="Murat C."/>
            <person name="Payen T."/>
            <person name="Noel B."/>
            <person name="Kuo A."/>
            <person name="Morin E."/>
            <person name="Chen J."/>
            <person name="Kohler A."/>
            <person name="Krizsan K."/>
            <person name="Balestrini R."/>
            <person name="Da Silva C."/>
            <person name="Montanini B."/>
            <person name="Hainaut M."/>
            <person name="Levati E."/>
            <person name="Barry K.W."/>
            <person name="Belfiori B."/>
            <person name="Cichocki N."/>
            <person name="Clum A."/>
            <person name="Dockter R.B."/>
            <person name="Fauchery L."/>
            <person name="Guy J."/>
            <person name="Iotti M."/>
            <person name="Le Tacon F."/>
            <person name="Lindquist E.A."/>
            <person name="Lipzen A."/>
            <person name="Malagnac F."/>
            <person name="Mello A."/>
            <person name="Molinier V."/>
            <person name="Miyauchi S."/>
            <person name="Poulain J."/>
            <person name="Riccioni C."/>
            <person name="Rubini A."/>
            <person name="Sitrit Y."/>
            <person name="Splivallo R."/>
            <person name="Traeger S."/>
            <person name="Wang M."/>
            <person name="Zifcakova L."/>
            <person name="Wipf D."/>
            <person name="Zambonelli A."/>
            <person name="Paolocci F."/>
            <person name="Nowrousian M."/>
            <person name="Ottonello S."/>
            <person name="Baldrian P."/>
            <person name="Spatafora J.W."/>
            <person name="Henrissat B."/>
            <person name="Nagy L.G."/>
            <person name="Aury J.M."/>
            <person name="Wincker P."/>
            <person name="Grigoriev I.V."/>
            <person name="Bonfante P."/>
            <person name="Martin F.M."/>
        </authorList>
    </citation>
    <scope>NUCLEOTIDE SEQUENCE [LARGE SCALE GENOMIC DNA]</scope>
    <source>
        <strain evidence="2 3">RN42</strain>
    </source>
</reference>
<dbReference type="EMBL" id="ML119785">
    <property type="protein sequence ID" value="RPA74620.1"/>
    <property type="molecule type" value="Genomic_DNA"/>
</dbReference>
<dbReference type="Proteomes" id="UP000275078">
    <property type="component" value="Unassembled WGS sequence"/>
</dbReference>
<feature type="region of interest" description="Disordered" evidence="1">
    <location>
        <begin position="1"/>
        <end position="23"/>
    </location>
</feature>
<feature type="region of interest" description="Disordered" evidence="1">
    <location>
        <begin position="138"/>
        <end position="169"/>
    </location>
</feature>
<protein>
    <submittedName>
        <fullName evidence="2">Uncharacterized protein</fullName>
    </submittedName>
</protein>